<dbReference type="InterPro" id="IPR012341">
    <property type="entry name" value="6hp_glycosidase-like_sf"/>
</dbReference>
<dbReference type="InterPro" id="IPR057929">
    <property type="entry name" value="RamC_N"/>
</dbReference>
<dbReference type="GO" id="GO:0031179">
    <property type="term" value="P:peptide modification"/>
    <property type="evidence" value="ECO:0007669"/>
    <property type="project" value="InterPro"/>
</dbReference>
<feature type="domain" description="Protein kinase" evidence="6">
    <location>
        <begin position="187"/>
        <end position="487"/>
    </location>
</feature>
<dbReference type="Proteomes" id="UP000270046">
    <property type="component" value="Chromosome"/>
</dbReference>
<dbReference type="GO" id="GO:0005975">
    <property type="term" value="P:carbohydrate metabolic process"/>
    <property type="evidence" value="ECO:0007669"/>
    <property type="project" value="InterPro"/>
</dbReference>
<dbReference type="InterPro" id="IPR008266">
    <property type="entry name" value="Tyr_kinase_AS"/>
</dbReference>
<dbReference type="RefSeq" id="WP_119407930.1">
    <property type="nucleotide sequence ID" value="NZ_CP032869.1"/>
</dbReference>
<dbReference type="Gene3D" id="1.10.510.10">
    <property type="entry name" value="Transferase(Phosphotransferase) domain 1"/>
    <property type="match status" value="1"/>
</dbReference>
<evidence type="ECO:0000313" key="7">
    <source>
        <dbReference type="EMBL" id="AYL94211.1"/>
    </source>
</evidence>
<reference evidence="7 8" key="1">
    <citation type="submission" date="2018-10" db="EMBL/GenBank/DDBJ databases">
        <title>Genome sequencing of Mucilaginibacter sp. HYN0043.</title>
        <authorList>
            <person name="Kim M."/>
            <person name="Yi H."/>
        </authorList>
    </citation>
    <scope>NUCLEOTIDE SEQUENCE [LARGE SCALE GENOMIC DNA]</scope>
    <source>
        <strain evidence="7 8">HYN0043</strain>
    </source>
</reference>
<keyword evidence="3" id="KW-0547">Nucleotide-binding</keyword>
<dbReference type="Gene3D" id="1.50.10.10">
    <property type="match status" value="1"/>
</dbReference>
<keyword evidence="1" id="KW-0723">Serine/threonine-protein kinase</keyword>
<dbReference type="Pfam" id="PF05147">
    <property type="entry name" value="LANC_like"/>
    <property type="match status" value="1"/>
</dbReference>
<proteinExistence type="predicted"/>
<dbReference type="SUPFAM" id="SSF56112">
    <property type="entry name" value="Protein kinase-like (PK-like)"/>
    <property type="match status" value="1"/>
</dbReference>
<name>A0A494VL27_9SPHI</name>
<keyword evidence="2" id="KW-0808">Transferase</keyword>
<evidence type="ECO:0000256" key="2">
    <source>
        <dbReference type="ARBA" id="ARBA00022679"/>
    </source>
</evidence>
<dbReference type="InterPro" id="IPR000719">
    <property type="entry name" value="Prot_kinase_dom"/>
</dbReference>
<dbReference type="EMBL" id="CP032869">
    <property type="protein sequence ID" value="AYL94211.1"/>
    <property type="molecule type" value="Genomic_DNA"/>
</dbReference>
<dbReference type="OrthoDB" id="9813021at2"/>
<evidence type="ECO:0000256" key="5">
    <source>
        <dbReference type="ARBA" id="ARBA00022840"/>
    </source>
</evidence>
<dbReference type="InterPro" id="IPR007822">
    <property type="entry name" value="LANC-like"/>
</dbReference>
<dbReference type="PANTHER" id="PTHR24345:SF0">
    <property type="entry name" value="CELL CYCLE SERINE_THREONINE-PROTEIN KINASE CDC5_MSD2"/>
    <property type="match status" value="1"/>
</dbReference>
<dbReference type="SMART" id="SM00220">
    <property type="entry name" value="S_TKc"/>
    <property type="match status" value="1"/>
</dbReference>
<gene>
    <name evidence="7" type="ORF">HYN43_002390</name>
</gene>
<dbReference type="SUPFAM" id="SSF158745">
    <property type="entry name" value="LanC-like"/>
    <property type="match status" value="1"/>
</dbReference>
<dbReference type="GO" id="GO:0005524">
    <property type="term" value="F:ATP binding"/>
    <property type="evidence" value="ECO:0007669"/>
    <property type="project" value="UniProtKB-KW"/>
</dbReference>
<protein>
    <recommendedName>
        <fullName evidence="6">Protein kinase domain-containing protein</fullName>
    </recommendedName>
</protein>
<keyword evidence="5" id="KW-0067">ATP-binding</keyword>
<keyword evidence="8" id="KW-1185">Reference proteome</keyword>
<dbReference type="KEGG" id="muh:HYN43_002390"/>
<evidence type="ECO:0000259" key="6">
    <source>
        <dbReference type="PROSITE" id="PS50011"/>
    </source>
</evidence>
<evidence type="ECO:0000256" key="1">
    <source>
        <dbReference type="ARBA" id="ARBA00022527"/>
    </source>
</evidence>
<dbReference type="PANTHER" id="PTHR24345">
    <property type="entry name" value="SERINE/THREONINE-PROTEIN KINASE PLK"/>
    <property type="match status" value="1"/>
</dbReference>
<dbReference type="PROSITE" id="PS00109">
    <property type="entry name" value="PROTEIN_KINASE_TYR"/>
    <property type="match status" value="1"/>
</dbReference>
<evidence type="ECO:0000313" key="8">
    <source>
        <dbReference type="Proteomes" id="UP000270046"/>
    </source>
</evidence>
<dbReference type="AlphaFoldDB" id="A0A494VL27"/>
<organism evidence="7 8">
    <name type="scientific">Mucilaginibacter celer</name>
    <dbReference type="NCBI Taxonomy" id="2305508"/>
    <lineage>
        <taxon>Bacteria</taxon>
        <taxon>Pseudomonadati</taxon>
        <taxon>Bacteroidota</taxon>
        <taxon>Sphingobacteriia</taxon>
        <taxon>Sphingobacteriales</taxon>
        <taxon>Sphingobacteriaceae</taxon>
        <taxon>Mucilaginibacter</taxon>
    </lineage>
</organism>
<accession>A0A494VL27</accession>
<dbReference type="InterPro" id="IPR011009">
    <property type="entry name" value="Kinase-like_dom_sf"/>
</dbReference>
<dbReference type="Pfam" id="PF25816">
    <property type="entry name" value="RamC_N"/>
    <property type="match status" value="1"/>
</dbReference>
<dbReference type="PROSITE" id="PS50011">
    <property type="entry name" value="PROTEIN_KINASE_DOM"/>
    <property type="match status" value="1"/>
</dbReference>
<evidence type="ECO:0000256" key="3">
    <source>
        <dbReference type="ARBA" id="ARBA00022741"/>
    </source>
</evidence>
<dbReference type="GO" id="GO:0004674">
    <property type="term" value="F:protein serine/threonine kinase activity"/>
    <property type="evidence" value="ECO:0007669"/>
    <property type="project" value="UniProtKB-KW"/>
</dbReference>
<keyword evidence="4" id="KW-0418">Kinase</keyword>
<evidence type="ECO:0000256" key="4">
    <source>
        <dbReference type="ARBA" id="ARBA00022777"/>
    </source>
</evidence>
<sequence length="905" mass="99839">MENQQANNHKLTGLYEDPNRVALAAQHVKTGYSSYLLERHLPFTVRYPYLMAGGLSGENCWSIYISVIRQQMSGLLSWILDYLAALAIPFAIPVDECAHNIILDGRAGFSYTGKVLHIYLPADQPAYDIAAEILTRTSGIKGPAIPSAVLLSGSIYVSYGIFPEPLLFNGSRHFSPAGIFSAEDWLLERLGETGTGWPFGVFKKLKKRRQGRLLNHKYVPTGVLKRDAKGNVLKCVQLFPLNHLRLCVAKQGLMFQCHDEAGRDIRDRLQWQYQIHRLLAPECILPQAYEIFRKDDNAYLVLQHIEGLTLNEKLAATQQGVMWPSLRADIRREIISCLKKTVTVVGTFHKYGIVHRDVTPGNFLVTQTGEVIAIDIELCCDIRTGEPAPAFILGTPGYMSPRQLDQRPPSFGDDIYALGALLLKAFTGLSPKKFDTGDRAWLHQNLYYHLCSGSLTDLICDCLNADEDRRPSLQTILRALDVYDALLLTGDACERDAVPSAVTRQGLAGITQRALNALGNPVMLEQDGRWGAKHDGKGNLTANELVLHGWHPGLYSGTAGTLLCLVQAGGLGYDLSGLRGTIDRHVVLLEMAVENPETVGAGLWHGTYGIAMALLVMKGAGHWNAEAARLGLMQRLLMPAATDLSLCTGLTGQGMALITCYSVLSGEVEKQLSGIVAFLLREQEPDGSWQTEGTPGYRSDFKINGFASGVSGILYFLLTYRLRFDAHRLDDSIIRGLRYLSSQYRQVDGKQMWLANNNGQVGDPWLENGAAGIALTFIKAFEVYGEPGYKTIAGTALSVYPKSLSANAVDSADGMSGLGEVYLEAYRVFGEEEWAERARHIADFLVHCFNTNADGSVYWLHHHFSKPAAGYLSGNCGIIHFLMRVVHPGRLGFPFPLINNNDRHE</sequence>
<dbReference type="SMART" id="SM01260">
    <property type="entry name" value="LANC_like"/>
    <property type="match status" value="1"/>
</dbReference>
<dbReference type="Pfam" id="PF00069">
    <property type="entry name" value="Pkinase"/>
    <property type="match status" value="1"/>
</dbReference>